<evidence type="ECO:0000256" key="1">
    <source>
        <dbReference type="SAM" id="Phobius"/>
    </source>
</evidence>
<name>A0A021VNM6_9CELL</name>
<dbReference type="EMBL" id="AXCW01000185">
    <property type="protein sequence ID" value="EYR62708.1"/>
    <property type="molecule type" value="Genomic_DNA"/>
</dbReference>
<comment type="caution">
    <text evidence="2">The sequence shown here is derived from an EMBL/GenBank/DDBJ whole genome shotgun (WGS) entry which is preliminary data.</text>
</comment>
<reference evidence="2 3" key="1">
    <citation type="submission" date="2014-01" db="EMBL/GenBank/DDBJ databases">
        <title>Actinotalea ferrariae CF5-4.</title>
        <authorList>
            <person name="Chen F."/>
            <person name="Li Y."/>
            <person name="Wang G."/>
        </authorList>
    </citation>
    <scope>NUCLEOTIDE SEQUENCE [LARGE SCALE GENOMIC DNA]</scope>
    <source>
        <strain evidence="2 3">CF5-4</strain>
    </source>
</reference>
<dbReference type="OrthoDB" id="4971396at2"/>
<gene>
    <name evidence="2" type="ORF">N866_05790</name>
</gene>
<feature type="transmembrane region" description="Helical" evidence="1">
    <location>
        <begin position="188"/>
        <end position="207"/>
    </location>
</feature>
<feature type="transmembrane region" description="Helical" evidence="1">
    <location>
        <begin position="146"/>
        <end position="168"/>
    </location>
</feature>
<evidence type="ECO:0008006" key="4">
    <source>
        <dbReference type="Google" id="ProtNLM"/>
    </source>
</evidence>
<feature type="transmembrane region" description="Helical" evidence="1">
    <location>
        <begin position="67"/>
        <end position="85"/>
    </location>
</feature>
<dbReference type="RefSeq" id="WP_034227372.1">
    <property type="nucleotide sequence ID" value="NZ_AXCW01000185.1"/>
</dbReference>
<feature type="transmembrane region" description="Helical" evidence="1">
    <location>
        <begin position="115"/>
        <end position="134"/>
    </location>
</feature>
<protein>
    <recommendedName>
        <fullName evidence="4">DUF998 domain-containing protein</fullName>
    </recommendedName>
</protein>
<accession>A0A021VNM6</accession>
<feature type="transmembrane region" description="Helical" evidence="1">
    <location>
        <begin position="40"/>
        <end position="60"/>
    </location>
</feature>
<keyword evidence="1" id="KW-0812">Transmembrane</keyword>
<evidence type="ECO:0000313" key="2">
    <source>
        <dbReference type="EMBL" id="EYR62708.1"/>
    </source>
</evidence>
<evidence type="ECO:0000313" key="3">
    <source>
        <dbReference type="Proteomes" id="UP000019753"/>
    </source>
</evidence>
<sequence length="211" mass="22343">MAAGALLLVANLVHLPVNAPGEPYHPIFSDWHWNGDLDGSFIEIFGGLQLLLAVVALLITWRARGDAVYAVWALVLATAAADDLLRGHERVRDLLMATVDLPVIPGLRPGDVGELVAWAIAVGILVPLLLLAHRRAGSAARHDSRTLAVLMAVLALFAVVFDMLHIVVETSIPPLAATGLSLVETAGELFVMTAIAVVASGMALHSARRQP</sequence>
<proteinExistence type="predicted"/>
<keyword evidence="3" id="KW-1185">Reference proteome</keyword>
<keyword evidence="1" id="KW-1133">Transmembrane helix</keyword>
<dbReference type="AlphaFoldDB" id="A0A021VNM6"/>
<dbReference type="Proteomes" id="UP000019753">
    <property type="component" value="Unassembled WGS sequence"/>
</dbReference>
<keyword evidence="1" id="KW-0472">Membrane</keyword>
<organism evidence="2 3">
    <name type="scientific">Actinotalea ferrariae CF5-4</name>
    <dbReference type="NCBI Taxonomy" id="948458"/>
    <lineage>
        <taxon>Bacteria</taxon>
        <taxon>Bacillati</taxon>
        <taxon>Actinomycetota</taxon>
        <taxon>Actinomycetes</taxon>
        <taxon>Micrococcales</taxon>
        <taxon>Cellulomonadaceae</taxon>
        <taxon>Actinotalea</taxon>
    </lineage>
</organism>